<dbReference type="Pfam" id="PF20152">
    <property type="entry name" value="DUF6534"/>
    <property type="match status" value="1"/>
</dbReference>
<dbReference type="PANTHER" id="PTHR40465">
    <property type="entry name" value="CHROMOSOME 1, WHOLE GENOME SHOTGUN SEQUENCE"/>
    <property type="match status" value="1"/>
</dbReference>
<keyword evidence="1" id="KW-1133">Transmembrane helix</keyword>
<organism evidence="3 4">
    <name type="scientific">Mycena venus</name>
    <dbReference type="NCBI Taxonomy" id="2733690"/>
    <lineage>
        <taxon>Eukaryota</taxon>
        <taxon>Fungi</taxon>
        <taxon>Dikarya</taxon>
        <taxon>Basidiomycota</taxon>
        <taxon>Agaricomycotina</taxon>
        <taxon>Agaricomycetes</taxon>
        <taxon>Agaricomycetidae</taxon>
        <taxon>Agaricales</taxon>
        <taxon>Marasmiineae</taxon>
        <taxon>Mycenaceae</taxon>
        <taxon>Mycena</taxon>
    </lineage>
</organism>
<keyword evidence="1" id="KW-0812">Transmembrane</keyword>
<dbReference type="OrthoDB" id="2536347at2759"/>
<keyword evidence="4" id="KW-1185">Reference proteome</keyword>
<name>A0A8H6XP64_9AGAR</name>
<keyword evidence="1" id="KW-0472">Membrane</keyword>
<feature type="transmembrane region" description="Helical" evidence="1">
    <location>
        <begin position="152"/>
        <end position="173"/>
    </location>
</feature>
<comment type="caution">
    <text evidence="3">The sequence shown here is derived from an EMBL/GenBank/DDBJ whole genome shotgun (WGS) entry which is preliminary data.</text>
</comment>
<dbReference type="InterPro" id="IPR045339">
    <property type="entry name" value="DUF6534"/>
</dbReference>
<evidence type="ECO:0000313" key="4">
    <source>
        <dbReference type="Proteomes" id="UP000620124"/>
    </source>
</evidence>
<evidence type="ECO:0000256" key="1">
    <source>
        <dbReference type="SAM" id="Phobius"/>
    </source>
</evidence>
<accession>A0A8H6XP64</accession>
<feature type="transmembrane region" description="Helical" evidence="1">
    <location>
        <begin position="49"/>
        <end position="73"/>
    </location>
</feature>
<feature type="domain" description="DUF6534" evidence="2">
    <location>
        <begin position="97"/>
        <end position="176"/>
    </location>
</feature>
<sequence>MFGSHYGDISALTQVDFAWFTVPFTLALDSIIVQSFYAFRIFVLSKSRIIPAFIVVASMAVSVSGFINAGLIFKAGNLTMLNGPGISTTFGVALSGSALIDIIIALTKNATGFRRTHALVSKLIRLTIETGSLTALIALTTVILFFAFPRKVYYTTLANIMPMMYANTMFAVLNSRFKIVGGRSTETSSMDLISIPTRLQNIGTMSGATTHCRGPVVSIDREVFLDRDGALDPPVEMKAVFNASGEGGAYE</sequence>
<dbReference type="Proteomes" id="UP000620124">
    <property type="component" value="Unassembled WGS sequence"/>
</dbReference>
<feature type="transmembrane region" description="Helical" evidence="1">
    <location>
        <begin position="17"/>
        <end position="37"/>
    </location>
</feature>
<dbReference type="AlphaFoldDB" id="A0A8H6XP64"/>
<protein>
    <recommendedName>
        <fullName evidence="2">DUF6534 domain-containing protein</fullName>
    </recommendedName>
</protein>
<evidence type="ECO:0000259" key="2">
    <source>
        <dbReference type="Pfam" id="PF20152"/>
    </source>
</evidence>
<evidence type="ECO:0000313" key="3">
    <source>
        <dbReference type="EMBL" id="KAF7344204.1"/>
    </source>
</evidence>
<proteinExistence type="predicted"/>
<feature type="transmembrane region" description="Helical" evidence="1">
    <location>
        <begin position="85"/>
        <end position="106"/>
    </location>
</feature>
<reference evidence="3" key="1">
    <citation type="submission" date="2020-05" db="EMBL/GenBank/DDBJ databases">
        <title>Mycena genomes resolve the evolution of fungal bioluminescence.</title>
        <authorList>
            <person name="Tsai I.J."/>
        </authorList>
    </citation>
    <scope>NUCLEOTIDE SEQUENCE</scope>
    <source>
        <strain evidence="3">CCC161011</strain>
    </source>
</reference>
<dbReference type="EMBL" id="JACAZI010000015">
    <property type="protein sequence ID" value="KAF7344204.1"/>
    <property type="molecule type" value="Genomic_DNA"/>
</dbReference>
<feature type="transmembrane region" description="Helical" evidence="1">
    <location>
        <begin position="126"/>
        <end position="146"/>
    </location>
</feature>
<dbReference type="PANTHER" id="PTHR40465:SF1">
    <property type="entry name" value="DUF6534 DOMAIN-CONTAINING PROTEIN"/>
    <property type="match status" value="1"/>
</dbReference>
<gene>
    <name evidence="3" type="ORF">MVEN_01710900</name>
</gene>